<dbReference type="PANTHER" id="PTHR32063">
    <property type="match status" value="1"/>
</dbReference>
<dbReference type="GO" id="GO:0042910">
    <property type="term" value="F:xenobiotic transmembrane transporter activity"/>
    <property type="evidence" value="ECO:0007669"/>
    <property type="project" value="TreeGrafter"/>
</dbReference>
<protein>
    <submittedName>
        <fullName evidence="10">Hydrophobe/amphiphile efflux-1 family RND transporter</fullName>
    </submittedName>
</protein>
<dbReference type="Gene3D" id="3.30.70.1320">
    <property type="entry name" value="Multidrug efflux transporter AcrB pore domain like"/>
    <property type="match status" value="1"/>
</dbReference>
<feature type="transmembrane region" description="Helical" evidence="9">
    <location>
        <begin position="364"/>
        <end position="384"/>
    </location>
</feature>
<dbReference type="InterPro" id="IPR001036">
    <property type="entry name" value="Acrflvin-R"/>
</dbReference>
<dbReference type="InterPro" id="IPR004764">
    <property type="entry name" value="MdtF-like"/>
</dbReference>
<feature type="transmembrane region" description="Helical" evidence="9">
    <location>
        <begin position="390"/>
        <end position="415"/>
    </location>
</feature>
<dbReference type="Gene3D" id="3.30.70.1430">
    <property type="entry name" value="Multidrug efflux transporter AcrB pore domain"/>
    <property type="match status" value="2"/>
</dbReference>
<dbReference type="GO" id="GO:0009636">
    <property type="term" value="P:response to toxic substance"/>
    <property type="evidence" value="ECO:0007669"/>
    <property type="project" value="UniProtKB-ARBA"/>
</dbReference>
<dbReference type="Pfam" id="PF00873">
    <property type="entry name" value="ACR_tran"/>
    <property type="match status" value="1"/>
</dbReference>
<dbReference type="FunFam" id="3.30.70.1430:FF:000001">
    <property type="entry name" value="Efflux pump membrane transporter"/>
    <property type="match status" value="1"/>
</dbReference>
<dbReference type="Proteomes" id="UP000197007">
    <property type="component" value="Chromosome"/>
</dbReference>
<dbReference type="SUPFAM" id="SSF82693">
    <property type="entry name" value="Multidrug efflux transporter AcrB pore domain, PN1, PN2, PC1 and PC2 subdomains"/>
    <property type="match status" value="4"/>
</dbReference>
<dbReference type="NCBIfam" id="TIGR00915">
    <property type="entry name" value="2A0602"/>
    <property type="match status" value="1"/>
</dbReference>
<evidence type="ECO:0000256" key="3">
    <source>
        <dbReference type="ARBA" id="ARBA00022448"/>
    </source>
</evidence>
<evidence type="ECO:0000256" key="6">
    <source>
        <dbReference type="ARBA" id="ARBA00022692"/>
    </source>
</evidence>
<dbReference type="GO" id="GO:0005886">
    <property type="term" value="C:plasma membrane"/>
    <property type="evidence" value="ECO:0007669"/>
    <property type="project" value="UniProtKB-SubCell"/>
</dbReference>
<dbReference type="EMBL" id="CP022022">
    <property type="protein sequence ID" value="ASF44064.1"/>
    <property type="molecule type" value="Genomic_DNA"/>
</dbReference>
<comment type="subcellular location">
    <subcellularLocation>
        <location evidence="1">Cell inner membrane</location>
        <topology evidence="1">Multi-pass membrane protein</topology>
    </subcellularLocation>
</comment>
<evidence type="ECO:0000313" key="10">
    <source>
        <dbReference type="EMBL" id="ASF44064.1"/>
    </source>
</evidence>
<evidence type="ECO:0000256" key="4">
    <source>
        <dbReference type="ARBA" id="ARBA00022475"/>
    </source>
</evidence>
<gene>
    <name evidence="10" type="ORF">CBG49_13725</name>
</gene>
<keyword evidence="4" id="KW-1003">Cell membrane</keyword>
<comment type="similarity">
    <text evidence="2">Belongs to the resistance-nodulation-cell division (RND) (TC 2.A.6) family.</text>
</comment>
<sequence length="1053" mass="114603">MIKSFINRPVLSTVISILIVILGILGIISLPISQYPDIAPVTVQVSANYAGANAETVLKAVVIPLEEQINGVENMDYITSSASNSGSANITVYFKQGTNGDIAAVNVQNAVSRANSILPSEVTQSGVTVRKQSSGNLMFLTFFSENKELDDVFLQNYLSINVIPAIKRISGVGDASAFGGKTYSMRVWINPQKLQAYGLNPTEVTAAISAQSKEAAAGTLGQNSGSSYEYVIKYKGKYTQVSEYENIVLKALDGGRVLRLKDVATVELDALGYTGFSESKGRPAVAMGISQTPGSNAHEIIQNIEKLLEELKPSFPEGITYTINYNANTFLDAAISKVVSTLLEAFLLVFLVVYIFLQDFRSTLIPAIAVPVSIVGTFFFLNLFGYSINMLTLFALVLAIGIVVDDAIVVVEAVHAKMEQTHEKAKPATISAMNEITGAIISITLVMAAVFVPVTFMGGTTGVFYKQFGVTLIVAIVISAINALTLSPVLCSLFLKPHGDKEYEEKSWFGKFFHKFNVAFNAATYKYGQTFTFFLRHKWVTLVLLLLAGGGIYFANKSMKSGFVPSEDQGFVMMDVSMIPGASMERVANIMREVNESLSNIPGVENVTFVTGRGMISGEGSNNGMGFFKLKPFEQRSKLPGQDIQSIINNAFRAVANVKDANVIFFQPPSVPGFGIGGGVSFVLLDKSGSDISEVNKNAQQFLGALMQRPEIKFAQTSFNVNYPQYQMDINVERAMQSGITVSTILSTLQNYIGGFYATDFTLYGKQYRVMVQSLPEARKDLNSLNNLFVKTGSGTMAPITEFVTLTRTFGPQSLSRYNLFTSVSISAQNNPAYSTGDALKAVQEVAAQTLNANYSIDYTGLTREEQTAGSQTILIFLLSLVFTYFILSAQYESYLLPLSVLFSLPFGIFGAYLGQWLFGLENNIYFQISLIMLMGLLAKNAILIVEFAVQRRRMGESLSKAAINAAMARLRPILMTSFAFIVGLMPLVFASGVGAEGNRSVATGAAVGQLIGTFFGLIVIPVLFVIFQDLQERISGYRHKSDEIFVTPTDEY</sequence>
<keyword evidence="3" id="KW-0813">Transport</keyword>
<feature type="transmembrane region" description="Helical" evidence="9">
    <location>
        <begin position="12"/>
        <end position="32"/>
    </location>
</feature>
<dbReference type="SUPFAM" id="SSF82714">
    <property type="entry name" value="Multidrug efflux transporter AcrB TolC docking domain, DN and DC subdomains"/>
    <property type="match status" value="2"/>
</dbReference>
<dbReference type="PRINTS" id="PR00702">
    <property type="entry name" value="ACRIFLAVINRP"/>
</dbReference>
<dbReference type="KEGG" id="capn:CBG49_13725"/>
<dbReference type="AlphaFoldDB" id="A0A1Z4BRY4"/>
<evidence type="ECO:0000256" key="7">
    <source>
        <dbReference type="ARBA" id="ARBA00022989"/>
    </source>
</evidence>
<feature type="transmembrane region" description="Helical" evidence="9">
    <location>
        <begin position="895"/>
        <end position="919"/>
    </location>
</feature>
<keyword evidence="11" id="KW-1185">Reference proteome</keyword>
<reference evidence="11" key="1">
    <citation type="submission" date="2017-06" db="EMBL/GenBank/DDBJ databases">
        <title>Complete genome sequence of Capnocytophaga sp. KCOM 1579 (=ChDC OS43) isolated from a human refractory periapical abscess lesion.</title>
        <authorList>
            <person name="Kook J.-K."/>
            <person name="Park S.-N."/>
            <person name="Lim Y.K."/>
            <person name="Roh H."/>
        </authorList>
    </citation>
    <scope>NUCLEOTIDE SEQUENCE [LARGE SCALE GENOMIC DNA]</scope>
    <source>
        <strain evidence="11">ChDC OS43</strain>
    </source>
</reference>
<name>A0A1Z4BRY4_9FLAO</name>
<keyword evidence="5" id="KW-0997">Cell inner membrane</keyword>
<feature type="transmembrane region" description="Helical" evidence="9">
    <location>
        <begin position="468"/>
        <end position="495"/>
    </location>
</feature>
<dbReference type="GO" id="GO:0015562">
    <property type="term" value="F:efflux transmembrane transporter activity"/>
    <property type="evidence" value="ECO:0007669"/>
    <property type="project" value="InterPro"/>
</dbReference>
<dbReference type="RefSeq" id="WP_088594919.1">
    <property type="nucleotide sequence ID" value="NZ_CP022022.1"/>
</dbReference>
<dbReference type="Gene3D" id="1.20.1640.10">
    <property type="entry name" value="Multidrug efflux transporter AcrB transmembrane domain"/>
    <property type="match status" value="2"/>
</dbReference>
<dbReference type="PANTHER" id="PTHR32063:SF9">
    <property type="entry name" value="SIMILAR TO MULTIDRUG RESISTANCE PROTEIN MEXB"/>
    <property type="match status" value="1"/>
</dbReference>
<dbReference type="Gene3D" id="3.30.2090.10">
    <property type="entry name" value="Multidrug efflux transporter AcrB TolC docking domain, DN and DC subdomains"/>
    <property type="match status" value="2"/>
</dbReference>
<accession>A0A1Z4BRY4</accession>
<feature type="transmembrane region" description="Helical" evidence="9">
    <location>
        <begin position="1011"/>
        <end position="1031"/>
    </location>
</feature>
<feature type="transmembrane region" description="Helical" evidence="9">
    <location>
        <begin position="869"/>
        <end position="888"/>
    </location>
</feature>
<proteinExistence type="inferred from homology"/>
<feature type="transmembrane region" description="Helical" evidence="9">
    <location>
        <begin position="338"/>
        <end position="357"/>
    </location>
</feature>
<keyword evidence="7 9" id="KW-1133">Transmembrane helix</keyword>
<keyword evidence="8 9" id="KW-0472">Membrane</keyword>
<evidence type="ECO:0000256" key="9">
    <source>
        <dbReference type="SAM" id="Phobius"/>
    </source>
</evidence>
<evidence type="ECO:0000313" key="11">
    <source>
        <dbReference type="Proteomes" id="UP000197007"/>
    </source>
</evidence>
<dbReference type="SUPFAM" id="SSF82866">
    <property type="entry name" value="Multidrug efflux transporter AcrB transmembrane domain"/>
    <property type="match status" value="2"/>
</dbReference>
<keyword evidence="6 9" id="KW-0812">Transmembrane</keyword>
<evidence type="ECO:0000256" key="1">
    <source>
        <dbReference type="ARBA" id="ARBA00004429"/>
    </source>
</evidence>
<dbReference type="Gene3D" id="3.30.70.1440">
    <property type="entry name" value="Multidrug efflux transporter AcrB pore domain"/>
    <property type="match status" value="1"/>
</dbReference>
<feature type="transmembrane region" description="Helical" evidence="9">
    <location>
        <begin position="971"/>
        <end position="991"/>
    </location>
</feature>
<feature type="transmembrane region" description="Helical" evidence="9">
    <location>
        <begin position="436"/>
        <end position="456"/>
    </location>
</feature>
<feature type="transmembrane region" description="Helical" evidence="9">
    <location>
        <begin position="539"/>
        <end position="556"/>
    </location>
</feature>
<evidence type="ECO:0000256" key="8">
    <source>
        <dbReference type="ARBA" id="ARBA00023136"/>
    </source>
</evidence>
<evidence type="ECO:0000256" key="5">
    <source>
        <dbReference type="ARBA" id="ARBA00022519"/>
    </source>
</evidence>
<dbReference type="FunFam" id="1.20.1640.10:FF:000001">
    <property type="entry name" value="Efflux pump membrane transporter"/>
    <property type="match status" value="1"/>
</dbReference>
<feature type="transmembrane region" description="Helical" evidence="9">
    <location>
        <begin position="925"/>
        <end position="950"/>
    </location>
</feature>
<organism evidence="10 11">
    <name type="scientific">Capnocytophaga endodontalis</name>
    <dbReference type="NCBI Taxonomy" id="2708117"/>
    <lineage>
        <taxon>Bacteria</taxon>
        <taxon>Pseudomonadati</taxon>
        <taxon>Bacteroidota</taxon>
        <taxon>Flavobacteriia</taxon>
        <taxon>Flavobacteriales</taxon>
        <taxon>Flavobacteriaceae</taxon>
        <taxon>Capnocytophaga</taxon>
    </lineage>
</organism>
<dbReference type="InterPro" id="IPR027463">
    <property type="entry name" value="AcrB_DN_DC_subdom"/>
</dbReference>
<evidence type="ECO:0000256" key="2">
    <source>
        <dbReference type="ARBA" id="ARBA00010942"/>
    </source>
</evidence>